<dbReference type="KEGG" id="rop:ROP_10560"/>
<dbReference type="EC" id="2.3.1.9" evidence="2"/>
<dbReference type="CDD" id="cd00751">
    <property type="entry name" value="thiolase"/>
    <property type="match status" value="1"/>
</dbReference>
<dbReference type="Gene3D" id="3.40.47.10">
    <property type="match status" value="2"/>
</dbReference>
<feature type="domain" description="Thiolase N-terminal" evidence="8">
    <location>
        <begin position="4"/>
        <end position="270"/>
    </location>
</feature>
<evidence type="ECO:0000256" key="3">
    <source>
        <dbReference type="ARBA" id="ARBA00022679"/>
    </source>
</evidence>
<dbReference type="HOGENOM" id="CLU_031026_2_2_11"/>
<dbReference type="RefSeq" id="WP_012688287.1">
    <property type="nucleotide sequence ID" value="NC_012522.1"/>
</dbReference>
<dbReference type="AlphaFoldDB" id="C1AVM3"/>
<comment type="similarity">
    <text evidence="1 7">Belongs to the thiolase-like superfamily. Thiolase family.</text>
</comment>
<evidence type="ECO:0000256" key="2">
    <source>
        <dbReference type="ARBA" id="ARBA00012705"/>
    </source>
</evidence>
<feature type="active site" description="Proton acceptor" evidence="6">
    <location>
        <position position="359"/>
    </location>
</feature>
<keyword evidence="4 7" id="KW-0012">Acyltransferase</keyword>
<dbReference type="Pfam" id="PF00108">
    <property type="entry name" value="Thiolase_N"/>
    <property type="match status" value="1"/>
</dbReference>
<feature type="active site" description="Acyl-thioester intermediate" evidence="6">
    <location>
        <position position="88"/>
    </location>
</feature>
<feature type="domain" description="Thiolase C-terminal" evidence="9">
    <location>
        <begin position="278"/>
        <end position="402"/>
    </location>
</feature>
<dbReference type="InterPro" id="IPR016039">
    <property type="entry name" value="Thiolase-like"/>
</dbReference>
<dbReference type="STRING" id="632772.ROP_10560"/>
<dbReference type="FunFam" id="3.40.47.10:FF:000010">
    <property type="entry name" value="Acetyl-CoA acetyltransferase (Thiolase)"/>
    <property type="match status" value="1"/>
</dbReference>
<evidence type="ECO:0000313" key="11">
    <source>
        <dbReference type="Proteomes" id="UP000002212"/>
    </source>
</evidence>
<feature type="active site" description="Proton acceptor" evidence="6">
    <location>
        <position position="389"/>
    </location>
</feature>
<evidence type="ECO:0000256" key="5">
    <source>
        <dbReference type="ARBA" id="ARBA00040529"/>
    </source>
</evidence>
<dbReference type="Proteomes" id="UP000002212">
    <property type="component" value="Chromosome"/>
</dbReference>
<accession>C1AVM3</accession>
<dbReference type="PIRSF" id="PIRSF000429">
    <property type="entry name" value="Ac-CoA_Ac_transf"/>
    <property type="match status" value="1"/>
</dbReference>
<sequence>MRDVVICEPLRTPVGRFGGVFKDLTPQNLAATVITALVERTGIDGSQIDDVILGQASPGGEAPAIGRIAALDAGLGIDVPGMQVDRRCGSGLQAVITAVLQVASGGNDLVLAGGAESMSQAEFYTNPNIRWGVKGEGVQLADRLARARVTAGGANFPVPGGMIETAENLRAEFDISREDQDALAVQSHQRAVAAQESGRFAEEIVGVTVPQRKSDPLVVDRDEHPRADTTVESLSKLRAIRAKIDSASTVTAGNASGQNDGAAVCIVTTAEKAKELGLKPLARMASWAVAGVPPRTMGIGPVPATEKALGQLGLSLSDMGVIELNEAFAAQTLAVLRSWDLDPTDERLNPNGSGISLGHPVGATGGRILATLLREMDRRESRYGLETMCIGGGQGLAAVFERV</sequence>
<organism evidence="10 11">
    <name type="scientific">Rhodococcus opacus (strain B4)</name>
    <dbReference type="NCBI Taxonomy" id="632772"/>
    <lineage>
        <taxon>Bacteria</taxon>
        <taxon>Bacillati</taxon>
        <taxon>Actinomycetota</taxon>
        <taxon>Actinomycetes</taxon>
        <taxon>Mycobacteriales</taxon>
        <taxon>Nocardiaceae</taxon>
        <taxon>Rhodococcus</taxon>
    </lineage>
</organism>
<dbReference type="PANTHER" id="PTHR18919:SF107">
    <property type="entry name" value="ACETYL-COA ACETYLTRANSFERASE, CYTOSOLIC"/>
    <property type="match status" value="1"/>
</dbReference>
<evidence type="ECO:0000259" key="8">
    <source>
        <dbReference type="Pfam" id="PF00108"/>
    </source>
</evidence>
<dbReference type="InterPro" id="IPR002155">
    <property type="entry name" value="Thiolase"/>
</dbReference>
<keyword evidence="3 7" id="KW-0808">Transferase</keyword>
<evidence type="ECO:0000256" key="4">
    <source>
        <dbReference type="ARBA" id="ARBA00023315"/>
    </source>
</evidence>
<dbReference type="PANTHER" id="PTHR18919">
    <property type="entry name" value="ACETYL-COA C-ACYLTRANSFERASE"/>
    <property type="match status" value="1"/>
</dbReference>
<evidence type="ECO:0000256" key="7">
    <source>
        <dbReference type="RuleBase" id="RU003557"/>
    </source>
</evidence>
<dbReference type="Pfam" id="PF02803">
    <property type="entry name" value="Thiolase_C"/>
    <property type="match status" value="1"/>
</dbReference>
<dbReference type="InterPro" id="IPR020616">
    <property type="entry name" value="Thiolase_N"/>
</dbReference>
<dbReference type="SUPFAM" id="SSF53901">
    <property type="entry name" value="Thiolase-like"/>
    <property type="match status" value="2"/>
</dbReference>
<dbReference type="InterPro" id="IPR020617">
    <property type="entry name" value="Thiolase_C"/>
</dbReference>
<dbReference type="PATRIC" id="fig|632772.20.peg.1124"/>
<gene>
    <name evidence="10" type="primary">pcaF</name>
    <name evidence="10" type="ordered locus">ROP_10560</name>
</gene>
<proteinExistence type="inferred from homology"/>
<dbReference type="EMBL" id="AP011115">
    <property type="protein sequence ID" value="BAH49303.1"/>
    <property type="molecule type" value="Genomic_DNA"/>
</dbReference>
<evidence type="ECO:0000256" key="1">
    <source>
        <dbReference type="ARBA" id="ARBA00010982"/>
    </source>
</evidence>
<evidence type="ECO:0000313" key="10">
    <source>
        <dbReference type="EMBL" id="BAH49303.1"/>
    </source>
</evidence>
<protein>
    <recommendedName>
        <fullName evidence="5">Probable acetyl-CoA acetyltransferase</fullName>
        <ecNumber evidence="2">2.3.1.9</ecNumber>
    </recommendedName>
</protein>
<dbReference type="OrthoDB" id="4440515at2"/>
<dbReference type="NCBIfam" id="TIGR01930">
    <property type="entry name" value="AcCoA-C-Actrans"/>
    <property type="match status" value="1"/>
</dbReference>
<dbReference type="GO" id="GO:0003985">
    <property type="term" value="F:acetyl-CoA C-acetyltransferase activity"/>
    <property type="evidence" value="ECO:0007669"/>
    <property type="project" value="UniProtKB-EC"/>
</dbReference>
<dbReference type="NCBIfam" id="NF004853">
    <property type="entry name" value="PRK06205.1"/>
    <property type="match status" value="1"/>
</dbReference>
<evidence type="ECO:0000256" key="6">
    <source>
        <dbReference type="PIRSR" id="PIRSR000429-1"/>
    </source>
</evidence>
<name>C1AVM3_RHOOB</name>
<reference evidence="10 11" key="1">
    <citation type="submission" date="2009-03" db="EMBL/GenBank/DDBJ databases">
        <title>Comparison of the complete genome sequences of Rhodococcus erythropolis PR4 and Rhodococcus opacus B4.</title>
        <authorList>
            <person name="Takarada H."/>
            <person name="Sekine M."/>
            <person name="Hosoyama A."/>
            <person name="Yamada R."/>
            <person name="Fujisawa T."/>
            <person name="Omata S."/>
            <person name="Shimizu A."/>
            <person name="Tsukatani N."/>
            <person name="Tanikawa S."/>
            <person name="Fujita N."/>
            <person name="Harayama S."/>
        </authorList>
    </citation>
    <scope>NUCLEOTIDE SEQUENCE [LARGE SCALE GENOMIC DNA]</scope>
    <source>
        <strain evidence="10 11">B4</strain>
    </source>
</reference>
<evidence type="ECO:0000259" key="9">
    <source>
        <dbReference type="Pfam" id="PF02803"/>
    </source>
</evidence>